<keyword evidence="4 6" id="KW-1133">Transmembrane helix</keyword>
<evidence type="ECO:0000256" key="6">
    <source>
        <dbReference type="SAM" id="Phobius"/>
    </source>
</evidence>
<comment type="subcellular location">
    <subcellularLocation>
        <location evidence="1">Cell membrane</location>
        <topology evidence="1">Multi-pass membrane protein</topology>
    </subcellularLocation>
</comment>
<organism evidence="7 8">
    <name type="scientific">Candidatus Pullichristensenella excrementigallinarum</name>
    <dbReference type="NCBI Taxonomy" id="2840907"/>
    <lineage>
        <taxon>Bacteria</taxon>
        <taxon>Bacillati</taxon>
        <taxon>Bacillota</taxon>
        <taxon>Clostridia</taxon>
        <taxon>Candidatus Pullichristensenella</taxon>
    </lineage>
</organism>
<evidence type="ECO:0000256" key="2">
    <source>
        <dbReference type="ARBA" id="ARBA00022475"/>
    </source>
</evidence>
<evidence type="ECO:0000313" key="7">
    <source>
        <dbReference type="EMBL" id="HIU34212.1"/>
    </source>
</evidence>
<feature type="transmembrane region" description="Helical" evidence="6">
    <location>
        <begin position="129"/>
        <end position="148"/>
    </location>
</feature>
<evidence type="ECO:0000256" key="5">
    <source>
        <dbReference type="ARBA" id="ARBA00023136"/>
    </source>
</evidence>
<dbReference type="GO" id="GO:0015658">
    <property type="term" value="F:branched-chain amino acid transmembrane transporter activity"/>
    <property type="evidence" value="ECO:0007669"/>
    <property type="project" value="InterPro"/>
</dbReference>
<dbReference type="Pfam" id="PF02653">
    <property type="entry name" value="BPD_transp_2"/>
    <property type="match status" value="1"/>
</dbReference>
<accession>A0A9D1LD00</accession>
<dbReference type="GO" id="GO:0005886">
    <property type="term" value="C:plasma membrane"/>
    <property type="evidence" value="ECO:0007669"/>
    <property type="project" value="UniProtKB-SubCell"/>
</dbReference>
<feature type="transmembrane region" description="Helical" evidence="6">
    <location>
        <begin position="66"/>
        <end position="86"/>
    </location>
</feature>
<keyword evidence="5 6" id="KW-0472">Membrane</keyword>
<evidence type="ECO:0000313" key="8">
    <source>
        <dbReference type="Proteomes" id="UP000824072"/>
    </source>
</evidence>
<name>A0A9D1LD00_9FIRM</name>
<gene>
    <name evidence="7" type="ORF">IAB02_06575</name>
</gene>
<sequence>MFTAAYMGYMLDFLIRNVFVLLIGMLGVYVLTGLTGMFSMGQAAFMAVGGYTTAMLSKYYNLPFYVTLPAALIMGGLFGLLIGLPAVKLRRDYVAIVSLGFGEALVAFLDNSSSMTGGALGLTAIPRYIDNWMIVAILIVVIAAIWNLKKSRFGRECIAIKSDELAASSMGINVARVKLLMFVLAGIISALGGFVYVHTLGYLDSSSFGWTQSSMWIIIVFFGGVNSLTGAIFAGILLELLPELFRFSNELRVVIYCLVVLFIVNFRPQGLFGETELDAKTWKRIGRFLTGRSRKAAQRGGE</sequence>
<keyword evidence="2" id="KW-1003">Cell membrane</keyword>
<dbReference type="AlphaFoldDB" id="A0A9D1LD00"/>
<feature type="transmembrane region" description="Helical" evidence="6">
    <location>
        <begin position="6"/>
        <end position="31"/>
    </location>
</feature>
<dbReference type="InterPro" id="IPR043428">
    <property type="entry name" value="LivM-like"/>
</dbReference>
<feature type="transmembrane region" description="Helical" evidence="6">
    <location>
        <begin position="179"/>
        <end position="203"/>
    </location>
</feature>
<feature type="transmembrane region" description="Helical" evidence="6">
    <location>
        <begin position="253"/>
        <end position="272"/>
    </location>
</feature>
<dbReference type="PANTHER" id="PTHR30482:SF10">
    <property type="entry name" value="HIGH-AFFINITY BRANCHED-CHAIN AMINO ACID TRANSPORT PROTEIN BRAE"/>
    <property type="match status" value="1"/>
</dbReference>
<proteinExistence type="predicted"/>
<feature type="transmembrane region" description="Helical" evidence="6">
    <location>
        <begin position="215"/>
        <end position="241"/>
    </location>
</feature>
<reference evidence="7" key="2">
    <citation type="journal article" date="2021" name="PeerJ">
        <title>Extensive microbial diversity within the chicken gut microbiome revealed by metagenomics and culture.</title>
        <authorList>
            <person name="Gilroy R."/>
            <person name="Ravi A."/>
            <person name="Getino M."/>
            <person name="Pursley I."/>
            <person name="Horton D.L."/>
            <person name="Alikhan N.F."/>
            <person name="Baker D."/>
            <person name="Gharbi K."/>
            <person name="Hall N."/>
            <person name="Watson M."/>
            <person name="Adriaenssens E.M."/>
            <person name="Foster-Nyarko E."/>
            <person name="Jarju S."/>
            <person name="Secka A."/>
            <person name="Antonio M."/>
            <person name="Oren A."/>
            <person name="Chaudhuri R.R."/>
            <person name="La Ragione R."/>
            <person name="Hildebrand F."/>
            <person name="Pallen M.J."/>
        </authorList>
    </citation>
    <scope>NUCLEOTIDE SEQUENCE</scope>
    <source>
        <strain evidence="7">ChiHcec3-11533</strain>
    </source>
</reference>
<reference evidence="7" key="1">
    <citation type="submission" date="2020-10" db="EMBL/GenBank/DDBJ databases">
        <authorList>
            <person name="Gilroy R."/>
        </authorList>
    </citation>
    <scope>NUCLEOTIDE SEQUENCE</scope>
    <source>
        <strain evidence="7">ChiHcec3-11533</strain>
    </source>
</reference>
<comment type="caution">
    <text evidence="7">The sequence shown here is derived from an EMBL/GenBank/DDBJ whole genome shotgun (WGS) entry which is preliminary data.</text>
</comment>
<dbReference type="EMBL" id="DVMU01000149">
    <property type="protein sequence ID" value="HIU34212.1"/>
    <property type="molecule type" value="Genomic_DNA"/>
</dbReference>
<dbReference type="CDD" id="cd06581">
    <property type="entry name" value="TM_PBP1_LivM_like"/>
    <property type="match status" value="1"/>
</dbReference>
<keyword evidence="3 6" id="KW-0812">Transmembrane</keyword>
<protein>
    <submittedName>
        <fullName evidence="7">Branched-chain amino acid ABC transporter permease</fullName>
    </submittedName>
</protein>
<dbReference type="PANTHER" id="PTHR30482">
    <property type="entry name" value="HIGH-AFFINITY BRANCHED-CHAIN AMINO ACID TRANSPORT SYSTEM PERMEASE"/>
    <property type="match status" value="1"/>
</dbReference>
<evidence type="ECO:0000256" key="1">
    <source>
        <dbReference type="ARBA" id="ARBA00004651"/>
    </source>
</evidence>
<feature type="transmembrane region" description="Helical" evidence="6">
    <location>
        <begin position="93"/>
        <end position="109"/>
    </location>
</feature>
<dbReference type="InterPro" id="IPR001851">
    <property type="entry name" value="ABC_transp_permease"/>
</dbReference>
<evidence type="ECO:0000256" key="4">
    <source>
        <dbReference type="ARBA" id="ARBA00022989"/>
    </source>
</evidence>
<dbReference type="Proteomes" id="UP000824072">
    <property type="component" value="Unassembled WGS sequence"/>
</dbReference>
<evidence type="ECO:0000256" key="3">
    <source>
        <dbReference type="ARBA" id="ARBA00022692"/>
    </source>
</evidence>